<feature type="transmembrane region" description="Helical" evidence="1">
    <location>
        <begin position="42"/>
        <end position="60"/>
    </location>
</feature>
<keyword evidence="1" id="KW-0472">Membrane</keyword>
<evidence type="ECO:0000313" key="4">
    <source>
        <dbReference type="Proteomes" id="UP000199408"/>
    </source>
</evidence>
<feature type="transmembrane region" description="Helical" evidence="1">
    <location>
        <begin position="14"/>
        <end position="36"/>
    </location>
</feature>
<gene>
    <name evidence="3" type="ORF">GA0070560_102189</name>
</gene>
<evidence type="ECO:0000313" key="3">
    <source>
        <dbReference type="EMBL" id="SCG37950.1"/>
    </source>
</evidence>
<feature type="domain" description="Inner membrane protein YgaP-like transmembrane" evidence="2">
    <location>
        <begin position="12"/>
        <end position="61"/>
    </location>
</feature>
<dbReference type="InterPro" id="IPR021309">
    <property type="entry name" value="YgaP-like_TM"/>
</dbReference>
<keyword evidence="1" id="KW-1133">Transmembrane helix</keyword>
<evidence type="ECO:0000256" key="1">
    <source>
        <dbReference type="SAM" id="Phobius"/>
    </source>
</evidence>
<reference evidence="4" key="1">
    <citation type="submission" date="2016-06" db="EMBL/GenBank/DDBJ databases">
        <authorList>
            <person name="Varghese N."/>
        </authorList>
    </citation>
    <scope>NUCLEOTIDE SEQUENCE [LARGE SCALE GENOMIC DNA]</scope>
    <source>
        <strain evidence="4">DSM 43171</strain>
    </source>
</reference>
<dbReference type="Proteomes" id="UP000199408">
    <property type="component" value="Unassembled WGS sequence"/>
</dbReference>
<protein>
    <recommendedName>
        <fullName evidence="2">Inner membrane protein YgaP-like transmembrane domain-containing protein</fullName>
    </recommendedName>
</protein>
<dbReference type="Pfam" id="PF11127">
    <property type="entry name" value="YgaP-like_TM"/>
    <property type="match status" value="1"/>
</dbReference>
<name>A0A1C5GW16_9ACTN</name>
<proteinExistence type="predicted"/>
<keyword evidence="4" id="KW-1185">Reference proteome</keyword>
<evidence type="ECO:0000259" key="2">
    <source>
        <dbReference type="Pfam" id="PF11127"/>
    </source>
</evidence>
<organism evidence="3 4">
    <name type="scientific">Micromonospora halophytica</name>
    <dbReference type="NCBI Taxonomy" id="47864"/>
    <lineage>
        <taxon>Bacteria</taxon>
        <taxon>Bacillati</taxon>
        <taxon>Actinomycetota</taxon>
        <taxon>Actinomycetes</taxon>
        <taxon>Micromonosporales</taxon>
        <taxon>Micromonosporaceae</taxon>
        <taxon>Micromonospora</taxon>
    </lineage>
</organism>
<keyword evidence="1" id="KW-0812">Transmembrane</keyword>
<sequence>MAVLRFLYSPAGRVARVVVGIGLITIGASLGGWWWLLALVGLLPVATGVLDICTLGPLFGRPLSGRRFRESAGQR</sequence>
<dbReference type="EMBL" id="FMDN01000002">
    <property type="protein sequence ID" value="SCG37950.1"/>
    <property type="molecule type" value="Genomic_DNA"/>
</dbReference>
<accession>A0A1C5GW16</accession>
<dbReference type="STRING" id="47864.GA0070560_102189"/>
<dbReference type="RefSeq" id="WP_091291311.1">
    <property type="nucleotide sequence ID" value="NZ_FMDN01000002.1"/>
</dbReference>
<dbReference type="AlphaFoldDB" id="A0A1C5GW16"/>